<dbReference type="EMBL" id="JAZHXJ010000833">
    <property type="protein sequence ID" value="KAL1850425.1"/>
    <property type="molecule type" value="Genomic_DNA"/>
</dbReference>
<proteinExistence type="predicted"/>
<organism evidence="2 3">
    <name type="scientific">Phialemonium thermophilum</name>
    <dbReference type="NCBI Taxonomy" id="223376"/>
    <lineage>
        <taxon>Eukaryota</taxon>
        <taxon>Fungi</taxon>
        <taxon>Dikarya</taxon>
        <taxon>Ascomycota</taxon>
        <taxon>Pezizomycotina</taxon>
        <taxon>Sordariomycetes</taxon>
        <taxon>Sordariomycetidae</taxon>
        <taxon>Cephalothecales</taxon>
        <taxon>Cephalothecaceae</taxon>
        <taxon>Phialemonium</taxon>
    </lineage>
</organism>
<evidence type="ECO:0000313" key="3">
    <source>
        <dbReference type="Proteomes" id="UP001586593"/>
    </source>
</evidence>
<sequence>MFPSYPLRSSSSAGRLYRMREQPDTALTSRLPNTSDTGSADSHTQARLSSRPHSFMLESWLLTKEPTPVTERLVRLSPVASQSSKERFIAKASATIAIIERFPENLYPGSSPPASHPLDTTNICVTLPTQLFVLPCMKDKMPSTRRSSRRSEREKNRSSASSTVSQDPDLATILKQFSQTLMMKLDAKTEENWPEAYDDYLVCPFRRRNPARYASVLDYACTGYGFKEIADLRDHIKRVHSYKYGCFDCKERYQGRDNNLAAQIKKHKAECRNAGLEPAKVKHFRPEWMTPEQDRRYFKLDFRKSVGLTVESQYIKICESLWPEFDARGLNIWSKPGDMVAKCDVADVLDDPDLYGQFVSQLSKFLGDKSSSGSGYRQSSGHGQMANCYAADTAQPMLASGHYIDPSAVEAAAADPSFFDPPYQTSYQYGSWQPGELGAQGDDDVMNTHTSLEQLTHIPKPTQYTVAGTKDSAYWSMGVEDRQMDVMMDMPNGSSSSSSSSSSPSSFQTGFSSSSSSSSLLPAGFHDSMLAMGGGGEYDFNGADMQQTPFPDDVYLI</sequence>
<feature type="region of interest" description="Disordered" evidence="1">
    <location>
        <begin position="487"/>
        <end position="513"/>
    </location>
</feature>
<protein>
    <recommendedName>
        <fullName evidence="4">C2H2-type domain-containing protein</fullName>
    </recommendedName>
</protein>
<evidence type="ECO:0000256" key="1">
    <source>
        <dbReference type="SAM" id="MobiDB-lite"/>
    </source>
</evidence>
<evidence type="ECO:0000313" key="2">
    <source>
        <dbReference type="EMBL" id="KAL1850425.1"/>
    </source>
</evidence>
<dbReference type="PANTHER" id="PTHR38166">
    <property type="entry name" value="C2H2-TYPE DOMAIN-CONTAINING PROTEIN-RELATED"/>
    <property type="match status" value="1"/>
</dbReference>
<evidence type="ECO:0008006" key="4">
    <source>
        <dbReference type="Google" id="ProtNLM"/>
    </source>
</evidence>
<feature type="region of interest" description="Disordered" evidence="1">
    <location>
        <begin position="140"/>
        <end position="166"/>
    </location>
</feature>
<dbReference type="Proteomes" id="UP001586593">
    <property type="component" value="Unassembled WGS sequence"/>
</dbReference>
<reference evidence="2 3" key="1">
    <citation type="journal article" date="2024" name="Commun. Biol.">
        <title>Comparative genomic analysis of thermophilic fungi reveals convergent evolutionary adaptations and gene losses.</title>
        <authorList>
            <person name="Steindorff A.S."/>
            <person name="Aguilar-Pontes M.V."/>
            <person name="Robinson A.J."/>
            <person name="Andreopoulos B."/>
            <person name="LaButti K."/>
            <person name="Kuo A."/>
            <person name="Mondo S."/>
            <person name="Riley R."/>
            <person name="Otillar R."/>
            <person name="Haridas S."/>
            <person name="Lipzen A."/>
            <person name="Grimwood J."/>
            <person name="Schmutz J."/>
            <person name="Clum A."/>
            <person name="Reid I.D."/>
            <person name="Moisan M.C."/>
            <person name="Butler G."/>
            <person name="Nguyen T.T.M."/>
            <person name="Dewar K."/>
            <person name="Conant G."/>
            <person name="Drula E."/>
            <person name="Henrissat B."/>
            <person name="Hansel C."/>
            <person name="Singer S."/>
            <person name="Hutchinson M.I."/>
            <person name="de Vries R.P."/>
            <person name="Natvig D.O."/>
            <person name="Powell A.J."/>
            <person name="Tsang A."/>
            <person name="Grigoriev I.V."/>
        </authorList>
    </citation>
    <scope>NUCLEOTIDE SEQUENCE [LARGE SCALE GENOMIC DNA]</scope>
    <source>
        <strain evidence="2 3">ATCC 24622</strain>
    </source>
</reference>
<dbReference type="PANTHER" id="PTHR38166:SF1">
    <property type="entry name" value="C2H2-TYPE DOMAIN-CONTAINING PROTEIN"/>
    <property type="match status" value="1"/>
</dbReference>
<comment type="caution">
    <text evidence="2">The sequence shown here is derived from an EMBL/GenBank/DDBJ whole genome shotgun (WGS) entry which is preliminary data.</text>
</comment>
<keyword evidence="3" id="KW-1185">Reference proteome</keyword>
<feature type="compositionally biased region" description="Low complexity" evidence="1">
    <location>
        <begin position="494"/>
        <end position="513"/>
    </location>
</feature>
<accession>A0ABR3W1A0</accession>
<gene>
    <name evidence="2" type="ORF">VTK73DRAFT_9684</name>
</gene>
<feature type="region of interest" description="Disordered" evidence="1">
    <location>
        <begin position="23"/>
        <end position="48"/>
    </location>
</feature>
<name>A0ABR3W1A0_9PEZI</name>
<feature type="compositionally biased region" description="Polar residues" evidence="1">
    <location>
        <begin position="25"/>
        <end position="48"/>
    </location>
</feature>